<dbReference type="GO" id="GO:0004672">
    <property type="term" value="F:protein kinase activity"/>
    <property type="evidence" value="ECO:0007669"/>
    <property type="project" value="InterPro"/>
</dbReference>
<dbReference type="Pfam" id="PF00069">
    <property type="entry name" value="Pkinase"/>
    <property type="match status" value="1"/>
</dbReference>
<dbReference type="InterPro" id="IPR011009">
    <property type="entry name" value="Kinase-like_dom_sf"/>
</dbReference>
<dbReference type="PANTHER" id="PTHR43788">
    <property type="entry name" value="DNA2/NAM7 HELICASE FAMILY MEMBER"/>
    <property type="match status" value="1"/>
</dbReference>
<accession>A0A2N9YA58</accession>
<dbReference type="Gene3D" id="3.40.50.300">
    <property type="entry name" value="P-loop containing nucleotide triphosphate hydrolases"/>
    <property type="match status" value="2"/>
</dbReference>
<protein>
    <submittedName>
        <fullName evidence="8">AAA family ATPase</fullName>
    </submittedName>
</protein>
<dbReference type="SMART" id="SM00220">
    <property type="entry name" value="S_TKc"/>
    <property type="match status" value="1"/>
</dbReference>
<keyword evidence="4" id="KW-0347">Helicase</keyword>
<evidence type="ECO:0000256" key="2">
    <source>
        <dbReference type="ARBA" id="ARBA00022741"/>
    </source>
</evidence>
<dbReference type="RefSeq" id="WP_062150125.1">
    <property type="nucleotide sequence ID" value="NZ_CP012373.2"/>
</dbReference>
<sequence length="1600" mass="185134">MKITCLNPEGINKYEKDANAKMEKEFSSKWRGYSALELISINDGTKEIDFILVTDDRVILLELKNWNGTIRFENNKWIQNGEDRGSSPVKITANKARILRTHIEKSGIKPSPYIEHRVILCGTAKLENFPKEESEYIVKLDDFLKINNKSDYQRIFPKPTHTKLPELTRFDSFFNLKNNFRPREFSYQNYKIEGDFTFKHPQDYYKEYRAVKKDDKNYQALLRRWDLTRLGQDAATQEERADIVLRENKILGYIKSQKDEYKDYYLQPLSSATKEQVTADFCELYDLPHKQLRLNEFIAKYQDKLTQQDRIDFIKILLSHFADLHDIEVAHRDISQHCLWLERPAKITISGFITAYFREVKTIAVLRDVVKAGLTKLPEDELGDDSDPFRRDVFLLGVTSYYIAYNKYPLQDTELHQWQAIDNDSFEGKLNHWFETCLNWTAQERFKNARDMLDAFNQVKFNDNKNIDLRNFEVFRTDNIPMVIYPCVDNIKQGRCHIYQSKYIQDNVIVKIWYGIEPKNTQDNINFSLFNFLKSLLGLRNNSTLEFMPKIIDFGISPAGTFFVQNYIEGQTFDNYLQNSTLSLDEKIRLALQLIDAIFYLHSLDLYHGDLHPKNILISVVEEKPKIYLIDVVSYYEGNKKPCNTAYAPPNYETAQPCEIDYYAVALLICDIFQLDRNNLINDGIPQIIKTLKHFFENSPFLTLQNIQLSLQDYFNPPKQQNIFEVSSLKSINKSEELLSDNGSYYVDAKLSDRNANEVRIWITGVRKKLTLFVKKDDLTLTYAKLDKIEHQELQRNIRNASVIENAVITISNNGANDASELIDFLQKQEFIKSIIDTETDKEASIDSAYSSSEIQQTVSTARIWQTILTMEEEMLPEVEISGSSEVVKNQLHIPHSSSTFDFDSEDKIDVFYFYDADKRGKVGILNTKNTDTNYLVIDEFKNKDRLTVGMKLKLESQQTKSSYQRRKSALERILNGKSVIHNLVNYFDSNQTQNPIFIEDEISDGELDDYNTYDNNGQLKFTLNPQQRSAFRQLYQASPLSLLQGPPGTGKTAFIASFIHYLIKKGQARHILLVSQSHEAVNNAIEGINDLSERTKLDLDIVRFGAEGMLSDAIKHLHVSAIQQKYRETFKASIKARVSSLSSHLRLSKEFVESYFDIVFHLDRLSDELQKLENNPDKKQQYQQKLETFNSHARNNSGYDYDTNNYINVVEKIKSDLCHKHKVFSQDSIKKLDDIMALSFEWIEVLAIQKGGNFEEFLAKTRTLVCGTCVGIGTWHIGVANNQYDWVIIDEAARATASELAIAMQAGKRILLVGDHLQLPPQYNPTDLMKYVAKRLNLKEELLERTSDFERAFQSNYGKQVGATLTTQYRMASAIGNLVSECFYKEKEIELKTGRNAPQPFYADLPNPLNSAQVIWLDTGKQREKSYDKKVGDKISNDYEANVILNLLKEIANSENFLNCIKDELHEAEKMIGIICMYAEQRKLINKKLTELEGLSSEFKKLIKVDTVDSYQGKENHIIILSLTRHNSHYEQGFLKDAQRINVALSRAKDRLIIIGATNMWEGETKTSQHEKNKNAALGRVLKFIREQDSKDYLVYDTK</sequence>
<feature type="domain" description="Protein kinase" evidence="6">
    <location>
        <begin position="187"/>
        <end position="457"/>
    </location>
</feature>
<evidence type="ECO:0000259" key="7">
    <source>
        <dbReference type="PROSITE" id="PS50965"/>
    </source>
</evidence>
<dbReference type="SUPFAM" id="SSF56112">
    <property type="entry name" value="Protein kinase-like (PK-like)"/>
    <property type="match status" value="2"/>
</dbReference>
<dbReference type="PANTHER" id="PTHR43788:SF8">
    <property type="entry name" value="DNA-BINDING PROTEIN SMUBP-2"/>
    <property type="match status" value="1"/>
</dbReference>
<feature type="domain" description="NERD" evidence="7">
    <location>
        <begin position="10"/>
        <end position="122"/>
    </location>
</feature>
<gene>
    <name evidence="8" type="ORF">BLE401_00590</name>
</gene>
<evidence type="ECO:0000256" key="3">
    <source>
        <dbReference type="ARBA" id="ARBA00022801"/>
    </source>
</evidence>
<keyword evidence="9" id="KW-1185">Reference proteome</keyword>
<dbReference type="STRING" id="288004.AL038_05390"/>
<proteinExistence type="inferred from homology"/>
<dbReference type="PROSITE" id="PS50011">
    <property type="entry name" value="PROTEIN_KINASE_DOM"/>
    <property type="match status" value="2"/>
</dbReference>
<dbReference type="InterPro" id="IPR041679">
    <property type="entry name" value="DNA2/NAM7-like_C"/>
</dbReference>
<dbReference type="InterPro" id="IPR011528">
    <property type="entry name" value="NERD"/>
</dbReference>
<reference evidence="9" key="1">
    <citation type="submission" date="2016-12" db="EMBL/GenBank/DDBJ databases">
        <title>Complete Genome Sequence of Beggiatoa leptomitiformis D-401.</title>
        <authorList>
            <person name="Fomenkov A."/>
            <person name="Vincze T."/>
            <person name="Grabovich M."/>
            <person name="Anton B.P."/>
            <person name="Dubinina G."/>
            <person name="Orlova M."/>
            <person name="Belousova E."/>
            <person name="Roberts R.J."/>
        </authorList>
    </citation>
    <scope>NUCLEOTIDE SEQUENCE [LARGE SCALE GENOMIC DNA]</scope>
    <source>
        <strain evidence="9">D-401</strain>
    </source>
</reference>
<evidence type="ECO:0000313" key="9">
    <source>
        <dbReference type="Proteomes" id="UP000234271"/>
    </source>
</evidence>
<dbReference type="InterPro" id="IPR000719">
    <property type="entry name" value="Prot_kinase_dom"/>
</dbReference>
<dbReference type="InterPro" id="IPR047187">
    <property type="entry name" value="SF1_C_Upf1"/>
</dbReference>
<comment type="similarity">
    <text evidence="1">Belongs to the DNA2/NAM7 helicase family.</text>
</comment>
<dbReference type="Pfam" id="PF13087">
    <property type="entry name" value="AAA_12"/>
    <property type="match status" value="1"/>
</dbReference>
<keyword evidence="2" id="KW-0547">Nucleotide-binding</keyword>
<dbReference type="SUPFAM" id="SSF52540">
    <property type="entry name" value="P-loop containing nucleoside triphosphate hydrolases"/>
    <property type="match status" value="1"/>
</dbReference>
<evidence type="ECO:0000256" key="5">
    <source>
        <dbReference type="ARBA" id="ARBA00022840"/>
    </source>
</evidence>
<dbReference type="Pfam" id="PF08378">
    <property type="entry name" value="NERD"/>
    <property type="match status" value="1"/>
</dbReference>
<dbReference type="EMBL" id="CP018889">
    <property type="protein sequence ID" value="AUI67339.1"/>
    <property type="molecule type" value="Genomic_DNA"/>
</dbReference>
<dbReference type="PROSITE" id="PS50965">
    <property type="entry name" value="NERD"/>
    <property type="match status" value="1"/>
</dbReference>
<evidence type="ECO:0000313" key="8">
    <source>
        <dbReference type="EMBL" id="AUI67339.1"/>
    </source>
</evidence>
<dbReference type="InterPro" id="IPR027417">
    <property type="entry name" value="P-loop_NTPase"/>
</dbReference>
<dbReference type="GO" id="GO:0005524">
    <property type="term" value="F:ATP binding"/>
    <property type="evidence" value="ECO:0007669"/>
    <property type="project" value="UniProtKB-KW"/>
</dbReference>
<dbReference type="KEGG" id="blep:AL038_05390"/>
<dbReference type="Proteomes" id="UP000234271">
    <property type="component" value="Chromosome"/>
</dbReference>
<dbReference type="SMART" id="SM00487">
    <property type="entry name" value="DEXDc"/>
    <property type="match status" value="1"/>
</dbReference>
<evidence type="ECO:0000256" key="4">
    <source>
        <dbReference type="ARBA" id="ARBA00022806"/>
    </source>
</evidence>
<organism evidence="8 9">
    <name type="scientific">Beggiatoa leptomitoformis</name>
    <dbReference type="NCBI Taxonomy" id="288004"/>
    <lineage>
        <taxon>Bacteria</taxon>
        <taxon>Pseudomonadati</taxon>
        <taxon>Pseudomonadota</taxon>
        <taxon>Gammaproteobacteria</taxon>
        <taxon>Thiotrichales</taxon>
        <taxon>Thiotrichaceae</taxon>
        <taxon>Beggiatoa</taxon>
    </lineage>
</organism>
<dbReference type="InterPro" id="IPR050534">
    <property type="entry name" value="Coronavir_polyprotein_1ab"/>
</dbReference>
<dbReference type="GO" id="GO:0016787">
    <property type="term" value="F:hydrolase activity"/>
    <property type="evidence" value="ECO:0007669"/>
    <property type="project" value="UniProtKB-KW"/>
</dbReference>
<dbReference type="GO" id="GO:0043139">
    <property type="term" value="F:5'-3' DNA helicase activity"/>
    <property type="evidence" value="ECO:0007669"/>
    <property type="project" value="TreeGrafter"/>
</dbReference>
<dbReference type="CDD" id="cd18808">
    <property type="entry name" value="SF1_C_Upf1"/>
    <property type="match status" value="1"/>
</dbReference>
<feature type="domain" description="Protein kinase" evidence="6">
    <location>
        <begin position="485"/>
        <end position="763"/>
    </location>
</feature>
<dbReference type="InterPro" id="IPR014001">
    <property type="entry name" value="Helicase_ATP-bd"/>
</dbReference>
<dbReference type="InterPro" id="IPR041677">
    <property type="entry name" value="DNA2/NAM7_AAA_11"/>
</dbReference>
<evidence type="ECO:0000256" key="1">
    <source>
        <dbReference type="ARBA" id="ARBA00007913"/>
    </source>
</evidence>
<name>A0A2N9YA58_9GAMM</name>
<dbReference type="Pfam" id="PF13086">
    <property type="entry name" value="AAA_11"/>
    <property type="match status" value="1"/>
</dbReference>
<evidence type="ECO:0000259" key="6">
    <source>
        <dbReference type="PROSITE" id="PS50011"/>
    </source>
</evidence>
<dbReference type="Gene3D" id="1.10.510.10">
    <property type="entry name" value="Transferase(Phosphotransferase) domain 1"/>
    <property type="match status" value="2"/>
</dbReference>
<keyword evidence="5" id="KW-0067">ATP-binding</keyword>
<keyword evidence="3" id="KW-0378">Hydrolase</keyword>
<dbReference type="OrthoDB" id="9806903at2"/>